<evidence type="ECO:0000256" key="2">
    <source>
        <dbReference type="SAM" id="Phobius"/>
    </source>
</evidence>
<dbReference type="AlphaFoldDB" id="A0ABD6EU12"/>
<sequence>MKVPRRRSIAIKLLVIVPAVWVTLMIVFSLRSGSESLPGKIYENPKDVRRLKMNQIQGFGPPVVMEHGKQGRNNDINEAGLSDGDSDREVGAMPKPANYIPDPNSPIYKQGDPDQAGEGGKPVKIDKNVSFLACFDSVESVLTLWKNRSRRLIQYRTLVLSRAVPLLSFYLSNQ</sequence>
<keyword evidence="4" id="KW-1185">Reference proteome</keyword>
<comment type="caution">
    <text evidence="3">The sequence shown here is derived from an EMBL/GenBank/DDBJ whole genome shotgun (WGS) entry which is preliminary data.</text>
</comment>
<name>A0ABD6EU12_9BILA</name>
<evidence type="ECO:0000313" key="3">
    <source>
        <dbReference type="EMBL" id="MFH4983465.1"/>
    </source>
</evidence>
<dbReference type="EMBL" id="JBGFUD010012382">
    <property type="protein sequence ID" value="MFH4983465.1"/>
    <property type="molecule type" value="Genomic_DNA"/>
</dbReference>
<gene>
    <name evidence="3" type="ORF">AB6A40_010174</name>
</gene>
<keyword evidence="2" id="KW-0812">Transmembrane</keyword>
<proteinExistence type="predicted"/>
<keyword evidence="2" id="KW-1133">Transmembrane helix</keyword>
<reference evidence="3 4" key="1">
    <citation type="submission" date="2024-08" db="EMBL/GenBank/DDBJ databases">
        <title>Gnathostoma spinigerum genome.</title>
        <authorList>
            <person name="Gonzalez-Bertolin B."/>
            <person name="Monzon S."/>
            <person name="Zaballos A."/>
            <person name="Jimenez P."/>
            <person name="Dekumyoy P."/>
            <person name="Varona S."/>
            <person name="Cuesta I."/>
            <person name="Sumanam S."/>
            <person name="Adisakwattana P."/>
            <person name="Gasser R.B."/>
            <person name="Hernandez-Gonzalez A."/>
            <person name="Young N.D."/>
            <person name="Perteguer M.J."/>
        </authorList>
    </citation>
    <scope>NUCLEOTIDE SEQUENCE [LARGE SCALE GENOMIC DNA]</scope>
    <source>
        <strain evidence="3">AL3</strain>
        <tissue evidence="3">Liver</tissue>
    </source>
</reference>
<accession>A0ABD6EU12</accession>
<protein>
    <submittedName>
        <fullName evidence="3">Uncharacterized protein</fullName>
    </submittedName>
</protein>
<evidence type="ECO:0000313" key="4">
    <source>
        <dbReference type="Proteomes" id="UP001608902"/>
    </source>
</evidence>
<evidence type="ECO:0000256" key="1">
    <source>
        <dbReference type="SAM" id="MobiDB-lite"/>
    </source>
</evidence>
<organism evidence="3 4">
    <name type="scientific">Gnathostoma spinigerum</name>
    <dbReference type="NCBI Taxonomy" id="75299"/>
    <lineage>
        <taxon>Eukaryota</taxon>
        <taxon>Metazoa</taxon>
        <taxon>Ecdysozoa</taxon>
        <taxon>Nematoda</taxon>
        <taxon>Chromadorea</taxon>
        <taxon>Rhabditida</taxon>
        <taxon>Spirurina</taxon>
        <taxon>Gnathostomatomorpha</taxon>
        <taxon>Gnathostomatoidea</taxon>
        <taxon>Gnathostomatidae</taxon>
        <taxon>Gnathostoma</taxon>
    </lineage>
</organism>
<keyword evidence="2" id="KW-0472">Membrane</keyword>
<feature type="transmembrane region" description="Helical" evidence="2">
    <location>
        <begin position="9"/>
        <end position="30"/>
    </location>
</feature>
<dbReference type="Proteomes" id="UP001608902">
    <property type="component" value="Unassembled WGS sequence"/>
</dbReference>
<feature type="region of interest" description="Disordered" evidence="1">
    <location>
        <begin position="63"/>
        <end position="122"/>
    </location>
</feature>